<dbReference type="AlphaFoldDB" id="A0A812DP19"/>
<dbReference type="InterPro" id="IPR023214">
    <property type="entry name" value="HAD_sf"/>
</dbReference>
<dbReference type="SUPFAM" id="SSF56784">
    <property type="entry name" value="HAD-like"/>
    <property type="match status" value="1"/>
</dbReference>
<dbReference type="GO" id="GO:0005739">
    <property type="term" value="C:mitochondrion"/>
    <property type="evidence" value="ECO:0007669"/>
    <property type="project" value="TreeGrafter"/>
</dbReference>
<gene>
    <name evidence="1" type="ORF">SPHA_57183</name>
</gene>
<dbReference type="Gene3D" id="3.40.50.1000">
    <property type="entry name" value="HAD superfamily/HAD-like"/>
    <property type="match status" value="2"/>
</dbReference>
<dbReference type="GO" id="GO:0046474">
    <property type="term" value="P:glycerophospholipid biosynthetic process"/>
    <property type="evidence" value="ECO:0007669"/>
    <property type="project" value="TreeGrafter"/>
</dbReference>
<dbReference type="EMBL" id="CAHIKZ030003842">
    <property type="protein sequence ID" value="CAE1304620.1"/>
    <property type="molecule type" value="Genomic_DNA"/>
</dbReference>
<keyword evidence="2" id="KW-1185">Reference proteome</keyword>
<dbReference type="InterPro" id="IPR050324">
    <property type="entry name" value="CDP-alcohol_PTase-I"/>
</dbReference>
<dbReference type="Proteomes" id="UP000597762">
    <property type="component" value="Unassembled WGS sequence"/>
</dbReference>
<dbReference type="NCBIfam" id="TIGR01460">
    <property type="entry name" value="HAD-SF-IIA"/>
    <property type="match status" value="1"/>
</dbReference>
<dbReference type="PANTHER" id="PTHR14269:SF4">
    <property type="entry name" value="CAT EYE SYNDROME CRITICAL REGION PROTEIN 5"/>
    <property type="match status" value="1"/>
</dbReference>
<organism evidence="1 2">
    <name type="scientific">Acanthosepion pharaonis</name>
    <name type="common">Pharaoh cuttlefish</name>
    <name type="synonym">Sepia pharaonis</name>
    <dbReference type="NCBI Taxonomy" id="158019"/>
    <lineage>
        <taxon>Eukaryota</taxon>
        <taxon>Metazoa</taxon>
        <taxon>Spiralia</taxon>
        <taxon>Lophotrochozoa</taxon>
        <taxon>Mollusca</taxon>
        <taxon>Cephalopoda</taxon>
        <taxon>Coleoidea</taxon>
        <taxon>Decapodiformes</taxon>
        <taxon>Sepiida</taxon>
        <taxon>Sepiina</taxon>
        <taxon>Sepiidae</taxon>
        <taxon>Acanthosepion</taxon>
    </lineage>
</organism>
<dbReference type="PANTHER" id="PTHR14269">
    <property type="entry name" value="CDP-DIACYLGLYCEROL--GLYCEROL-3-PHOSPHATE 3-PHOSPHATIDYLTRANSFERASE-RELATED"/>
    <property type="match status" value="1"/>
</dbReference>
<dbReference type="InterPro" id="IPR006357">
    <property type="entry name" value="HAD-SF_hydro_IIA"/>
</dbReference>
<name>A0A812DP19_ACAPH</name>
<evidence type="ECO:0000313" key="1">
    <source>
        <dbReference type="EMBL" id="CAE1304620.1"/>
    </source>
</evidence>
<keyword evidence="1" id="KW-0378">Hydrolase</keyword>
<comment type="caution">
    <text evidence="1">The sequence shown here is derived from an EMBL/GenBank/DDBJ whole genome shotgun (WGS) entry which is preliminary data.</text>
</comment>
<accession>A0A812DP19</accession>
<sequence length="446" mass="49752">MKELALNANASANANNVNNLNSLKRLSISTHDEDEIYINEEPDFGIMFDIDGVLARGTNPLQAAIDAFKVLTDDEGQLRVPVAFVTNACNRSTDKAAQIQGWLGIEVTPDMVVHSPTPLMIMEEYHNKHVLLVGQGPVRDVAKELGFKNYCLLDDVCDAYPLLDMVNHENRKAVAQGYIEKEFPKVEAIILLGEPVKWESNLQVLTDLLLTSGKPDHSLNTQATIEQVPVIACNMDLTFMHKASMPRFGHGAFLVCLEALYKKITGTELKYTKLVGKPCEIQFRYGEHILNKVRDKMGWTTPLRKLYFVGDNPNVDVMGANMYNMYLKAKHSRRQSQAANLRLPLSRALPSSDMLTEQTATVMYSLLVGTGVFNPNSPNADEIIKTTSTTTSTTNANLNTTMANPATPYHGHRDIENRPALTKPTKYCPDVYHAVKFMLEQEGFVY</sequence>
<reference evidence="1" key="1">
    <citation type="submission" date="2021-01" db="EMBL/GenBank/DDBJ databases">
        <authorList>
            <person name="Li R."/>
            <person name="Bekaert M."/>
        </authorList>
    </citation>
    <scope>NUCLEOTIDE SEQUENCE</scope>
    <source>
        <strain evidence="1">Farmed</strain>
    </source>
</reference>
<dbReference type="Pfam" id="PF13344">
    <property type="entry name" value="Hydrolase_6"/>
    <property type="match status" value="1"/>
</dbReference>
<dbReference type="GO" id="GO:0016787">
    <property type="term" value="F:hydrolase activity"/>
    <property type="evidence" value="ECO:0007669"/>
    <property type="project" value="UniProtKB-KW"/>
</dbReference>
<evidence type="ECO:0000313" key="2">
    <source>
        <dbReference type="Proteomes" id="UP000597762"/>
    </source>
</evidence>
<dbReference type="NCBIfam" id="TIGR01456">
    <property type="entry name" value="CECR5"/>
    <property type="match status" value="1"/>
</dbReference>
<dbReference type="InterPro" id="IPR036412">
    <property type="entry name" value="HAD-like_sf"/>
</dbReference>
<dbReference type="InterPro" id="IPR006353">
    <property type="entry name" value="HAD-SF_hydro_IIA_CECR5"/>
</dbReference>
<protein>
    <submittedName>
        <fullName evidence="1">Haloacid dehalogenase-like hydrolase domain-containing 5</fullName>
    </submittedName>
</protein>
<proteinExistence type="predicted"/>
<dbReference type="OrthoDB" id="10251048at2759"/>